<accession>A0AA36D9F8</accession>
<evidence type="ECO:0000256" key="11">
    <source>
        <dbReference type="SAM" id="Phobius"/>
    </source>
</evidence>
<gene>
    <name evidence="12" type="ORF">MSPICULIGERA_LOCUS21308</name>
</gene>
<feature type="transmembrane region" description="Helical" evidence="11">
    <location>
        <begin position="253"/>
        <end position="273"/>
    </location>
</feature>
<sequence>MPVATRIPLRMIDGIEAHRDLHKQRKKNVRGLPEPEMLTNVSTGSMYLRIGCVVFGIIGVVYYGMVTLVCALGWENSAKECTIYSEIISVIAAIFIFSQMWFVFCNGKITFIGSPNIARLGLMHLVTTNLWMWLRYILYEEAETISELDESKFTITTTAAGLENYGQPRHVAFDPLTESLSSHSGERNCNGSHCVFGEFSEFMYTCVVEYSLICAGVAFVFWTSISSKREDVEKKLGKRNVITMDCSRTSEGLFGGFLVVISCIISILLFNAYSSKKELAQWIFLGTNAAYFILAILVSLLAFYRMRVLLFAKEKETEAEESAELLDQILLVVGLIGELVYCIGGIMAFTNNSQKENLSYLLFGVQLLRLVQVSLQSGLIMVSGRLELRMDDEEIVRYKPGKQIVTLMLMINCALFLMNIFEAQKAGITEEIVALYGNQAWALLVRGCSPLTIFYRFHSSACFAEIWKKTFKVRSQEGENGSRSSASS</sequence>
<dbReference type="AlphaFoldDB" id="A0AA36D9F8"/>
<proteinExistence type="inferred from homology"/>
<keyword evidence="5 11" id="KW-0812">Transmembrane</keyword>
<dbReference type="GO" id="GO:0005886">
    <property type="term" value="C:plasma membrane"/>
    <property type="evidence" value="ECO:0007669"/>
    <property type="project" value="UniProtKB-SubCell"/>
</dbReference>
<feature type="transmembrane region" description="Helical" evidence="11">
    <location>
        <begin position="361"/>
        <end position="383"/>
    </location>
</feature>
<keyword evidence="8" id="KW-0406">Ion transport</keyword>
<feature type="transmembrane region" description="Helical" evidence="11">
    <location>
        <begin position="325"/>
        <end position="349"/>
    </location>
</feature>
<keyword evidence="4" id="KW-1003">Cell membrane</keyword>
<evidence type="ECO:0000313" key="13">
    <source>
        <dbReference type="Proteomes" id="UP001177023"/>
    </source>
</evidence>
<comment type="similarity">
    <text evidence="2">Belongs to the otopetrin family.</text>
</comment>
<dbReference type="EMBL" id="CATQJA010002665">
    <property type="protein sequence ID" value="CAJ0583216.1"/>
    <property type="molecule type" value="Genomic_DNA"/>
</dbReference>
<keyword evidence="7 11" id="KW-1133">Transmembrane helix</keyword>
<keyword evidence="9 11" id="KW-0472">Membrane</keyword>
<dbReference type="PANTHER" id="PTHR21522:SF32">
    <property type="entry name" value="OTOPETRIN-2"/>
    <property type="match status" value="1"/>
</dbReference>
<feature type="transmembrane region" description="Helical" evidence="11">
    <location>
        <begin position="47"/>
        <end position="74"/>
    </location>
</feature>
<dbReference type="InterPro" id="IPR004878">
    <property type="entry name" value="Otopetrin"/>
</dbReference>
<evidence type="ECO:0000256" key="8">
    <source>
        <dbReference type="ARBA" id="ARBA00023065"/>
    </source>
</evidence>
<organism evidence="12 13">
    <name type="scientific">Mesorhabditis spiculigera</name>
    <dbReference type="NCBI Taxonomy" id="96644"/>
    <lineage>
        <taxon>Eukaryota</taxon>
        <taxon>Metazoa</taxon>
        <taxon>Ecdysozoa</taxon>
        <taxon>Nematoda</taxon>
        <taxon>Chromadorea</taxon>
        <taxon>Rhabditida</taxon>
        <taxon>Rhabditina</taxon>
        <taxon>Rhabditomorpha</taxon>
        <taxon>Rhabditoidea</taxon>
        <taxon>Rhabditidae</taxon>
        <taxon>Mesorhabditinae</taxon>
        <taxon>Mesorhabditis</taxon>
    </lineage>
</organism>
<protein>
    <submittedName>
        <fullName evidence="12">Uncharacterized protein</fullName>
    </submittedName>
</protein>
<evidence type="ECO:0000256" key="6">
    <source>
        <dbReference type="ARBA" id="ARBA00022781"/>
    </source>
</evidence>
<comment type="subcellular location">
    <subcellularLocation>
        <location evidence="1">Cell membrane</location>
        <topology evidence="1">Multi-pass membrane protein</topology>
    </subcellularLocation>
</comment>
<evidence type="ECO:0000256" key="1">
    <source>
        <dbReference type="ARBA" id="ARBA00004651"/>
    </source>
</evidence>
<comment type="caution">
    <text evidence="12">The sequence shown here is derived from an EMBL/GenBank/DDBJ whole genome shotgun (WGS) entry which is preliminary data.</text>
</comment>
<feature type="non-terminal residue" evidence="12">
    <location>
        <position position="1"/>
    </location>
</feature>
<evidence type="ECO:0000256" key="10">
    <source>
        <dbReference type="ARBA" id="ARBA00023303"/>
    </source>
</evidence>
<keyword evidence="13" id="KW-1185">Reference proteome</keyword>
<feature type="transmembrane region" description="Helical" evidence="11">
    <location>
        <begin position="404"/>
        <end position="421"/>
    </location>
</feature>
<evidence type="ECO:0000313" key="12">
    <source>
        <dbReference type="EMBL" id="CAJ0583216.1"/>
    </source>
</evidence>
<feature type="transmembrane region" description="Helical" evidence="11">
    <location>
        <begin position="202"/>
        <end position="225"/>
    </location>
</feature>
<evidence type="ECO:0000256" key="9">
    <source>
        <dbReference type="ARBA" id="ARBA00023136"/>
    </source>
</evidence>
<feature type="transmembrane region" description="Helical" evidence="11">
    <location>
        <begin position="279"/>
        <end position="304"/>
    </location>
</feature>
<evidence type="ECO:0000256" key="4">
    <source>
        <dbReference type="ARBA" id="ARBA00022475"/>
    </source>
</evidence>
<name>A0AA36D9F8_9BILA</name>
<dbReference type="Proteomes" id="UP001177023">
    <property type="component" value="Unassembled WGS sequence"/>
</dbReference>
<keyword evidence="6" id="KW-0375">Hydrogen ion transport</keyword>
<dbReference type="Pfam" id="PF03189">
    <property type="entry name" value="Otopetrin"/>
    <property type="match status" value="1"/>
</dbReference>
<dbReference type="GO" id="GO:0015252">
    <property type="term" value="F:proton channel activity"/>
    <property type="evidence" value="ECO:0007669"/>
    <property type="project" value="InterPro"/>
</dbReference>
<evidence type="ECO:0000256" key="7">
    <source>
        <dbReference type="ARBA" id="ARBA00022989"/>
    </source>
</evidence>
<reference evidence="12" key="1">
    <citation type="submission" date="2023-06" db="EMBL/GenBank/DDBJ databases">
        <authorList>
            <person name="Delattre M."/>
        </authorList>
    </citation>
    <scope>NUCLEOTIDE SEQUENCE</scope>
    <source>
        <strain evidence="12">AF72</strain>
    </source>
</reference>
<keyword evidence="3" id="KW-0813">Transport</keyword>
<feature type="transmembrane region" description="Helical" evidence="11">
    <location>
        <begin position="86"/>
        <end position="105"/>
    </location>
</feature>
<evidence type="ECO:0000256" key="2">
    <source>
        <dbReference type="ARBA" id="ARBA00006513"/>
    </source>
</evidence>
<evidence type="ECO:0000256" key="5">
    <source>
        <dbReference type="ARBA" id="ARBA00022692"/>
    </source>
</evidence>
<keyword evidence="10" id="KW-0407">Ion channel</keyword>
<evidence type="ECO:0000256" key="3">
    <source>
        <dbReference type="ARBA" id="ARBA00022448"/>
    </source>
</evidence>
<dbReference type="PANTHER" id="PTHR21522">
    <property type="entry name" value="PROTON CHANNEL OTOP"/>
    <property type="match status" value="1"/>
</dbReference>